<protein>
    <submittedName>
        <fullName evidence="1">Uncharacterized protein</fullName>
    </submittedName>
</protein>
<dbReference type="EMBL" id="FLUM01000003">
    <property type="protein sequence ID" value="SBW07234.1"/>
    <property type="molecule type" value="Genomic_DNA"/>
</dbReference>
<dbReference type="AlphaFoldDB" id="A0A212K689"/>
<evidence type="ECO:0000313" key="1">
    <source>
        <dbReference type="EMBL" id="SBW07234.1"/>
    </source>
</evidence>
<name>A0A212K689_9BACT</name>
<reference evidence="1" key="1">
    <citation type="submission" date="2016-04" db="EMBL/GenBank/DDBJ databases">
        <authorList>
            <person name="Evans L.H."/>
            <person name="Alamgir A."/>
            <person name="Owens N."/>
            <person name="Weber N.D."/>
            <person name="Virtaneva K."/>
            <person name="Barbian K."/>
            <person name="Babar A."/>
            <person name="Rosenke K."/>
        </authorList>
    </citation>
    <scope>NUCLEOTIDE SEQUENCE</scope>
    <source>
        <strain evidence="1">86-1</strain>
    </source>
</reference>
<gene>
    <name evidence="1" type="ORF">KL86DYS1_31612</name>
</gene>
<proteinExistence type="predicted"/>
<accession>A0A212K689</accession>
<sequence>MLQYNFKDKYYNQNGEDIERYYNTTFYSPTITGGKGTRLSPYRSNASLVGLTASGNQALILSSGNHGVSSSSMTHTFTKCINGHGIGKTIWSPAIYIPSGTTRTDVLFFRDITFGSSLISATAPNNAYRVNTYLYQCEISTDFRFVQSGYAGFPVSINRCKNRAIPTATLGTNSTSVNYSNNNAFIGINSTIGSIAGSLHTFEKCNLIVNQASLDTYKSNYYAFDNCNFRIGTETDYTPLTGTSAEELRDDFVARSTAAGLTMPPDITDYDMTLTLGRWIFTKNQIFEGLTWKGSEINLFEIPRFKLFGYSTSRGDKIAITTEKNVPASFAPNNSDSLGLDFASDSLSINSGIDITQKYNLYTDSKIIWLGGNMKLTSIDIPNDLPYQYGVLIDSIPGLLCDAGQEVAVIEPNEFYYVRSKNVNEASVKYNNVIYSSALSTRNNILKGVANFTSFSANTGEPVVYKINDVLNYNSIQLRIVNKIPEAEITSGSLQADYWYYVDYKNSNNVSGAIVYNGVSYGATDSFLAKSGISTYTAHSNLKLRRCWHKDFEFKTGIADEVFWQNEQKPLWIDVLPEDTRCLMLNNSEKTQEMQSSSGVYIASGHPDFYNSILGSSSIPVPAFPIKGAFMQIRIPITTINPV</sequence>
<organism evidence="1">
    <name type="scientific">uncultured Dysgonomonas sp</name>
    <dbReference type="NCBI Taxonomy" id="206096"/>
    <lineage>
        <taxon>Bacteria</taxon>
        <taxon>Pseudomonadati</taxon>
        <taxon>Bacteroidota</taxon>
        <taxon>Bacteroidia</taxon>
        <taxon>Bacteroidales</taxon>
        <taxon>Dysgonomonadaceae</taxon>
        <taxon>Dysgonomonas</taxon>
        <taxon>environmental samples</taxon>
    </lineage>
</organism>